<reference evidence="7 8" key="1">
    <citation type="submission" date="2016-10" db="EMBL/GenBank/DDBJ databases">
        <authorList>
            <person name="de Groot N.N."/>
        </authorList>
    </citation>
    <scope>NUCLEOTIDE SEQUENCE [LARGE SCALE GENOMIC DNA]</scope>
    <source>
        <strain evidence="7 8">IBRC-M10015</strain>
    </source>
</reference>
<keyword evidence="2" id="KW-1003">Cell membrane</keyword>
<keyword evidence="3 6" id="KW-0812">Transmembrane</keyword>
<accession>A0A1G8X2B4</accession>
<dbReference type="RefSeq" id="WP_092703012.1">
    <property type="nucleotide sequence ID" value="NZ_FNFC01000010.1"/>
</dbReference>
<feature type="transmembrane region" description="Helical" evidence="6">
    <location>
        <begin position="26"/>
        <end position="44"/>
    </location>
</feature>
<evidence type="ECO:0000256" key="4">
    <source>
        <dbReference type="ARBA" id="ARBA00022989"/>
    </source>
</evidence>
<dbReference type="OrthoDB" id="239932at2157"/>
<dbReference type="InterPro" id="IPR043428">
    <property type="entry name" value="LivM-like"/>
</dbReference>
<dbReference type="PANTHER" id="PTHR30482:SF10">
    <property type="entry name" value="HIGH-AFFINITY BRANCHED-CHAIN AMINO ACID TRANSPORT PROTEIN BRAE"/>
    <property type="match status" value="1"/>
</dbReference>
<protein>
    <submittedName>
        <fullName evidence="7">Amino acid/amide ABC transporter membrane protein 2, HAAT family</fullName>
    </submittedName>
</protein>
<dbReference type="AlphaFoldDB" id="A0A1G8X2B4"/>
<evidence type="ECO:0000256" key="6">
    <source>
        <dbReference type="SAM" id="Phobius"/>
    </source>
</evidence>
<dbReference type="PANTHER" id="PTHR30482">
    <property type="entry name" value="HIGH-AFFINITY BRANCHED-CHAIN AMINO ACID TRANSPORT SYSTEM PERMEASE"/>
    <property type="match status" value="1"/>
</dbReference>
<feature type="transmembrane region" description="Helical" evidence="6">
    <location>
        <begin position="395"/>
        <end position="419"/>
    </location>
</feature>
<keyword evidence="8" id="KW-1185">Reference proteome</keyword>
<feature type="transmembrane region" description="Helical" evidence="6">
    <location>
        <begin position="328"/>
        <end position="357"/>
    </location>
</feature>
<evidence type="ECO:0000256" key="5">
    <source>
        <dbReference type="ARBA" id="ARBA00023136"/>
    </source>
</evidence>
<organism evidence="7 8">
    <name type="scientific">Halovenus aranensis</name>
    <dbReference type="NCBI Taxonomy" id="890420"/>
    <lineage>
        <taxon>Archaea</taxon>
        <taxon>Methanobacteriati</taxon>
        <taxon>Methanobacteriota</taxon>
        <taxon>Stenosarchaea group</taxon>
        <taxon>Halobacteria</taxon>
        <taxon>Halobacteriales</taxon>
        <taxon>Haloarculaceae</taxon>
        <taxon>Halovenus</taxon>
    </lineage>
</organism>
<name>A0A1G8X2B4_9EURY</name>
<dbReference type="GO" id="GO:0015658">
    <property type="term" value="F:branched-chain amino acid transmembrane transporter activity"/>
    <property type="evidence" value="ECO:0007669"/>
    <property type="project" value="InterPro"/>
</dbReference>
<keyword evidence="5 6" id="KW-0472">Membrane</keyword>
<evidence type="ECO:0000256" key="2">
    <source>
        <dbReference type="ARBA" id="ARBA00022475"/>
    </source>
</evidence>
<dbReference type="Proteomes" id="UP000198856">
    <property type="component" value="Unassembled WGS sequence"/>
</dbReference>
<dbReference type="CDD" id="cd06581">
    <property type="entry name" value="TM_PBP1_LivM_like"/>
    <property type="match status" value="1"/>
</dbReference>
<feature type="transmembrane region" description="Helical" evidence="6">
    <location>
        <begin position="295"/>
        <end position="313"/>
    </location>
</feature>
<gene>
    <name evidence="7" type="ORF">SAMN05216226_11071</name>
</gene>
<feature type="transmembrane region" description="Helical" evidence="6">
    <location>
        <begin position="117"/>
        <end position="141"/>
    </location>
</feature>
<evidence type="ECO:0000256" key="1">
    <source>
        <dbReference type="ARBA" id="ARBA00004651"/>
    </source>
</evidence>
<dbReference type="InterPro" id="IPR001851">
    <property type="entry name" value="ABC_transp_permease"/>
</dbReference>
<evidence type="ECO:0000313" key="8">
    <source>
        <dbReference type="Proteomes" id="UP000198856"/>
    </source>
</evidence>
<comment type="subcellular location">
    <subcellularLocation>
        <location evidence="1">Cell membrane</location>
        <topology evidence="1">Multi-pass membrane protein</topology>
    </subcellularLocation>
</comment>
<sequence>MTASEATQPGLRDRFIGWIEQSDRRIVLATVAFVYGVFAILVILEQGLGLGTVNSIFGAWRTITFLFAAYALLTLALNLHWGYTGMFNIGVAGFMAVGVYTMGLLSTSPDALSGQGLGLPLPIGILGGMIAAALVGLVAAIPALRVSADYLAIVTLGLSEIIRLSAGSRTLSNWTTNTFGAGTGGGSGMDLPDRPTDFIFNSSIGESIADVFTVDVPRIDMLLFEFGNREVTLISSSILSDFVWTFVMLLVLAGVYWMVRRIGYSPFGRVLKAIREDELVAQSLGKDTRRFKIKVFMLGCALMGLAGILWQGSQGFANPNSYRPVVTFYAFIALIIGGSGSNTGSVVGSILFVGLLFEGPRQVGAIISARLNLADAPGTFDGAVAPLAQLDVTPFLAYAVDNIAPLQFVLLGVVLIIIIQKRPDGVLGDRTETAAAIDLHKEETNE</sequence>
<dbReference type="GO" id="GO:0005886">
    <property type="term" value="C:plasma membrane"/>
    <property type="evidence" value="ECO:0007669"/>
    <property type="project" value="UniProtKB-SubCell"/>
</dbReference>
<feature type="transmembrane region" description="Helical" evidence="6">
    <location>
        <begin position="86"/>
        <end position="105"/>
    </location>
</feature>
<feature type="transmembrane region" description="Helical" evidence="6">
    <location>
        <begin position="242"/>
        <end position="259"/>
    </location>
</feature>
<dbReference type="EMBL" id="FNFC01000010">
    <property type="protein sequence ID" value="SDJ84673.1"/>
    <property type="molecule type" value="Genomic_DNA"/>
</dbReference>
<evidence type="ECO:0000313" key="7">
    <source>
        <dbReference type="EMBL" id="SDJ84673.1"/>
    </source>
</evidence>
<feature type="transmembrane region" description="Helical" evidence="6">
    <location>
        <begin position="56"/>
        <end position="79"/>
    </location>
</feature>
<proteinExistence type="predicted"/>
<evidence type="ECO:0000256" key="3">
    <source>
        <dbReference type="ARBA" id="ARBA00022692"/>
    </source>
</evidence>
<dbReference type="Pfam" id="PF02653">
    <property type="entry name" value="BPD_transp_2"/>
    <property type="match status" value="1"/>
</dbReference>
<dbReference type="STRING" id="890420.SAMN05216226_11071"/>
<keyword evidence="4 6" id="KW-1133">Transmembrane helix</keyword>